<evidence type="ECO:0000313" key="4">
    <source>
        <dbReference type="EMBL" id="CAG9828417.1"/>
    </source>
</evidence>
<dbReference type="PANTHER" id="PTHR36299">
    <property type="entry name" value="AGAP008005-PA"/>
    <property type="match status" value="1"/>
</dbReference>
<keyword evidence="5" id="KW-1185">Reference proteome</keyword>
<dbReference type="Proteomes" id="UP001153709">
    <property type="component" value="Chromosome 10"/>
</dbReference>
<feature type="chain" id="PRO_5040206812" description="DUF4773 domain-containing protein" evidence="2">
    <location>
        <begin position="22"/>
        <end position="127"/>
    </location>
</feature>
<feature type="domain" description="DUF4773" evidence="3">
    <location>
        <begin position="71"/>
        <end position="126"/>
    </location>
</feature>
<dbReference type="OrthoDB" id="5952164at2759"/>
<evidence type="ECO:0000313" key="5">
    <source>
        <dbReference type="Proteomes" id="UP001153709"/>
    </source>
</evidence>
<name>A0A9N9X7Z9_DIABA</name>
<reference evidence="4" key="1">
    <citation type="submission" date="2022-01" db="EMBL/GenBank/DDBJ databases">
        <authorList>
            <person name="King R."/>
        </authorList>
    </citation>
    <scope>NUCLEOTIDE SEQUENCE</scope>
</reference>
<protein>
    <recommendedName>
        <fullName evidence="3">DUF4773 domain-containing protein</fullName>
    </recommendedName>
</protein>
<feature type="compositionally biased region" description="Low complexity" evidence="1">
    <location>
        <begin position="47"/>
        <end position="57"/>
    </location>
</feature>
<feature type="region of interest" description="Disordered" evidence="1">
    <location>
        <begin position="42"/>
        <end position="66"/>
    </location>
</feature>
<evidence type="ECO:0000256" key="1">
    <source>
        <dbReference type="SAM" id="MobiDB-lite"/>
    </source>
</evidence>
<evidence type="ECO:0000256" key="2">
    <source>
        <dbReference type="SAM" id="SignalP"/>
    </source>
</evidence>
<sequence length="127" mass="14202">MKLSFIFELLLIFILVAFAASAAVDNKSIKSKKKVVSYRTKVTRPRQNQNVTQTVAQPQPPAQQSPPNRFCTCAKQMCNCCRDFNLKLLNLKGPGCAVLQYLQGDQLAISMSFNDRVLTNTTIKGKF</sequence>
<dbReference type="AlphaFoldDB" id="A0A9N9X7Z9"/>
<keyword evidence="2" id="KW-0732">Signal</keyword>
<evidence type="ECO:0000259" key="3">
    <source>
        <dbReference type="Pfam" id="PF15998"/>
    </source>
</evidence>
<dbReference type="Pfam" id="PF15998">
    <property type="entry name" value="DUF4773"/>
    <property type="match status" value="1"/>
</dbReference>
<feature type="signal peptide" evidence="2">
    <location>
        <begin position="1"/>
        <end position="21"/>
    </location>
</feature>
<accession>A0A9N9X7Z9</accession>
<dbReference type="InterPro" id="IPR031941">
    <property type="entry name" value="DUF4773"/>
</dbReference>
<gene>
    <name evidence="4" type="ORF">DIABBA_LOCUS2339</name>
</gene>
<dbReference type="EMBL" id="OU898285">
    <property type="protein sequence ID" value="CAG9828417.1"/>
    <property type="molecule type" value="Genomic_DNA"/>
</dbReference>
<organism evidence="4 5">
    <name type="scientific">Diabrotica balteata</name>
    <name type="common">Banded cucumber beetle</name>
    <dbReference type="NCBI Taxonomy" id="107213"/>
    <lineage>
        <taxon>Eukaryota</taxon>
        <taxon>Metazoa</taxon>
        <taxon>Ecdysozoa</taxon>
        <taxon>Arthropoda</taxon>
        <taxon>Hexapoda</taxon>
        <taxon>Insecta</taxon>
        <taxon>Pterygota</taxon>
        <taxon>Neoptera</taxon>
        <taxon>Endopterygota</taxon>
        <taxon>Coleoptera</taxon>
        <taxon>Polyphaga</taxon>
        <taxon>Cucujiformia</taxon>
        <taxon>Chrysomeloidea</taxon>
        <taxon>Chrysomelidae</taxon>
        <taxon>Galerucinae</taxon>
        <taxon>Diabroticina</taxon>
        <taxon>Diabroticites</taxon>
        <taxon>Diabrotica</taxon>
    </lineage>
</organism>
<dbReference type="PANTHER" id="PTHR36299:SF3">
    <property type="entry name" value="FI03431P"/>
    <property type="match status" value="1"/>
</dbReference>
<proteinExistence type="predicted"/>